<evidence type="ECO:0000259" key="1">
    <source>
        <dbReference type="PROSITE" id="PS50878"/>
    </source>
</evidence>
<gene>
    <name evidence="2" type="ORF">R1sor_007805</name>
</gene>
<evidence type="ECO:0000313" key="3">
    <source>
        <dbReference type="Proteomes" id="UP001633002"/>
    </source>
</evidence>
<dbReference type="AlphaFoldDB" id="A0ABD3HUZ1"/>
<feature type="domain" description="Reverse transcriptase" evidence="1">
    <location>
        <begin position="508"/>
        <end position="786"/>
    </location>
</feature>
<dbReference type="Proteomes" id="UP001633002">
    <property type="component" value="Unassembled WGS sequence"/>
</dbReference>
<organism evidence="2 3">
    <name type="scientific">Riccia sorocarpa</name>
    <dbReference type="NCBI Taxonomy" id="122646"/>
    <lineage>
        <taxon>Eukaryota</taxon>
        <taxon>Viridiplantae</taxon>
        <taxon>Streptophyta</taxon>
        <taxon>Embryophyta</taxon>
        <taxon>Marchantiophyta</taxon>
        <taxon>Marchantiopsida</taxon>
        <taxon>Marchantiidae</taxon>
        <taxon>Marchantiales</taxon>
        <taxon>Ricciaceae</taxon>
        <taxon>Riccia</taxon>
    </lineage>
</organism>
<dbReference type="InterPro" id="IPR000477">
    <property type="entry name" value="RT_dom"/>
</dbReference>
<sequence length="1074" mass="122286">MSHDQFLGPHDVRLTSWNVGGLKTPSRKYQLRSFIRAYQPHVIALQELHVSPSSMKFITRVAAPQYKSLFALPDTRQGGVALLIHDQCKILETHVDTSQRFLWSILELDTVQFGLLAIYSPNVTANRRRLWEDLLQQLPHRKWFITGDFNSVEVPEDSSGHTQLLQGTEASLFSQLKNTHVLVDVRHLAEEAWGPHYTRYQNTCMGERWSVLDRFYVSEAGTWVPRLKAILHHADHTLSDHFPVTLVLQFSEDWSDTNPTSHSFFKVDPMLLQDPCVLQDLQQVWAPLQNPTDWSLQSYLHSWQEQLQVLKRHQHQRTVHLRHLQEMQAELARLHEDNDHSFIYQHRIGQLTQEIAQLQSWQHHRYRLFSRLQYLREGDAPTAYFHHIWRKRAARNRLRAIKLPNGTVIDDHSQILQSFHSFYQSLYDPYTYSDAQLSDLSQTLQHVQHKLSPAQQTFLQEEPTPHEIDDLVNLLPHNKSPGIDALSADGLRKIWHILRTPTSKFMLHFWETQLIPSQFMEAVICLLPKVDFPVTIGQSRPISLLSLHYKLLAKLLALCLALLLPSLLPPQQTGFIKSRSTLDNILVLQLTHEYVRSHKQSAIFLKLDLEKAYDRVSIQYLLLLLHRLNCGPLFIKLILALHTGATAKILADGEYSSKIHIHRGVCQGCPLAPLLFAIATLPFISMLQSAVDSRQLQGVNLGPEGVIYASLYADDTAIFIQIHQPSVEILQRIISTFCAASGGSVNYSKSDLMTIGTPTTLPPWLSTYGWQTHSPSDSVRYLGFPFNATSTLQTRWAQLLPKLHAKSLFWASSPLGFDGRFVLTKHVLSTMPLYLLPFLTVRGKPARQLVQLYANLLWGASEEDKFKKHLVKADFLLQPLQVGGLGFRDPQVAQQASWAKLLFQFLNVSVSSLWTQVMAVLISPRRGRSDAIKRLLLKLPVSTPRASLAGQILRVWRVLLQQPLSLPVFFILSFYPTEMQPFTPVLTIAGIYPGMKRNGLTGGQQFSPSLFISPRVFGFGAFCFTLSSHEAERNACDYRTPLVSGVHKGQKISSTFYFNVRDGALHGLHFISSG</sequence>
<dbReference type="PANTHER" id="PTHR19446">
    <property type="entry name" value="REVERSE TRANSCRIPTASES"/>
    <property type="match status" value="1"/>
</dbReference>
<dbReference type="InterPro" id="IPR043502">
    <property type="entry name" value="DNA/RNA_pol_sf"/>
</dbReference>
<dbReference type="CDD" id="cd01650">
    <property type="entry name" value="RT_nLTR_like"/>
    <property type="match status" value="1"/>
</dbReference>
<proteinExistence type="predicted"/>
<dbReference type="PROSITE" id="PS50878">
    <property type="entry name" value="RT_POL"/>
    <property type="match status" value="1"/>
</dbReference>
<dbReference type="EMBL" id="JBJQOH010000003">
    <property type="protein sequence ID" value="KAL3694154.1"/>
    <property type="molecule type" value="Genomic_DNA"/>
</dbReference>
<reference evidence="2 3" key="1">
    <citation type="submission" date="2024-09" db="EMBL/GenBank/DDBJ databases">
        <title>Chromosome-scale assembly of Riccia sorocarpa.</title>
        <authorList>
            <person name="Paukszto L."/>
        </authorList>
    </citation>
    <scope>NUCLEOTIDE SEQUENCE [LARGE SCALE GENOMIC DNA]</scope>
    <source>
        <strain evidence="2">LP-2024</strain>
        <tissue evidence="2">Aerial parts of the thallus</tissue>
    </source>
</reference>
<dbReference type="Pfam" id="PF00078">
    <property type="entry name" value="RVT_1"/>
    <property type="match status" value="1"/>
</dbReference>
<dbReference type="Pfam" id="PF03372">
    <property type="entry name" value="Exo_endo_phos"/>
    <property type="match status" value="1"/>
</dbReference>
<dbReference type="InterPro" id="IPR005135">
    <property type="entry name" value="Endo/exonuclease/phosphatase"/>
</dbReference>
<dbReference type="SUPFAM" id="SSF56219">
    <property type="entry name" value="DNase I-like"/>
    <property type="match status" value="1"/>
</dbReference>
<keyword evidence="3" id="KW-1185">Reference proteome</keyword>
<dbReference type="Gene3D" id="3.60.10.10">
    <property type="entry name" value="Endonuclease/exonuclease/phosphatase"/>
    <property type="match status" value="1"/>
</dbReference>
<protein>
    <recommendedName>
        <fullName evidence="1">Reverse transcriptase domain-containing protein</fullName>
    </recommendedName>
</protein>
<dbReference type="InterPro" id="IPR036691">
    <property type="entry name" value="Endo/exonu/phosph_ase_sf"/>
</dbReference>
<dbReference type="SUPFAM" id="SSF56672">
    <property type="entry name" value="DNA/RNA polymerases"/>
    <property type="match status" value="1"/>
</dbReference>
<name>A0ABD3HUZ1_9MARC</name>
<evidence type="ECO:0000313" key="2">
    <source>
        <dbReference type="EMBL" id="KAL3694154.1"/>
    </source>
</evidence>
<accession>A0ABD3HUZ1</accession>
<comment type="caution">
    <text evidence="2">The sequence shown here is derived from an EMBL/GenBank/DDBJ whole genome shotgun (WGS) entry which is preliminary data.</text>
</comment>